<dbReference type="Proteomes" id="UP000823674">
    <property type="component" value="Chromosome A02"/>
</dbReference>
<dbReference type="Pfam" id="PF01582">
    <property type="entry name" value="TIR"/>
    <property type="match status" value="1"/>
</dbReference>
<organism evidence="9 10">
    <name type="scientific">Brassica rapa subsp. trilocularis</name>
    <dbReference type="NCBI Taxonomy" id="1813537"/>
    <lineage>
        <taxon>Eukaryota</taxon>
        <taxon>Viridiplantae</taxon>
        <taxon>Streptophyta</taxon>
        <taxon>Embryophyta</taxon>
        <taxon>Tracheophyta</taxon>
        <taxon>Spermatophyta</taxon>
        <taxon>Magnoliopsida</taxon>
        <taxon>eudicotyledons</taxon>
        <taxon>Gunneridae</taxon>
        <taxon>Pentapetalae</taxon>
        <taxon>rosids</taxon>
        <taxon>malvids</taxon>
        <taxon>Brassicales</taxon>
        <taxon>Brassicaceae</taxon>
        <taxon>Brassiceae</taxon>
        <taxon>Brassica</taxon>
    </lineage>
</organism>
<dbReference type="InterPro" id="IPR011713">
    <property type="entry name" value="Leu-rich_rpt_3"/>
</dbReference>
<dbReference type="PROSITE" id="PS50104">
    <property type="entry name" value="TIR"/>
    <property type="match status" value="1"/>
</dbReference>
<dbReference type="InterPro" id="IPR027417">
    <property type="entry name" value="P-loop_NTPase"/>
</dbReference>
<comment type="catalytic activity">
    <reaction evidence="6">
        <text>NAD(+) + H2O = ADP-D-ribose + nicotinamide + H(+)</text>
        <dbReference type="Rhea" id="RHEA:16301"/>
        <dbReference type="ChEBI" id="CHEBI:15377"/>
        <dbReference type="ChEBI" id="CHEBI:15378"/>
        <dbReference type="ChEBI" id="CHEBI:17154"/>
        <dbReference type="ChEBI" id="CHEBI:57540"/>
        <dbReference type="ChEBI" id="CHEBI:57967"/>
        <dbReference type="EC" id="3.2.2.6"/>
    </reaction>
    <physiologicalReaction direction="left-to-right" evidence="6">
        <dbReference type="Rhea" id="RHEA:16302"/>
    </physiologicalReaction>
</comment>
<dbReference type="Gene3D" id="1.10.8.430">
    <property type="entry name" value="Helical domain of apoptotic protease-activating factors"/>
    <property type="match status" value="1"/>
</dbReference>
<dbReference type="PANTHER" id="PTHR11017">
    <property type="entry name" value="LEUCINE-RICH REPEAT-CONTAINING PROTEIN"/>
    <property type="match status" value="1"/>
</dbReference>
<dbReference type="Pfam" id="PF07725">
    <property type="entry name" value="LRR_3"/>
    <property type="match status" value="1"/>
</dbReference>
<dbReference type="Pfam" id="PF23282">
    <property type="entry name" value="WHD_ROQ1"/>
    <property type="match status" value="1"/>
</dbReference>
<dbReference type="InterPro" id="IPR032675">
    <property type="entry name" value="LRR_dom_sf"/>
</dbReference>
<dbReference type="InterPro" id="IPR002182">
    <property type="entry name" value="NB-ARC"/>
</dbReference>
<dbReference type="Gene3D" id="3.40.50.300">
    <property type="entry name" value="P-loop containing nucleotide triphosphate hydrolases"/>
    <property type="match status" value="1"/>
</dbReference>
<protein>
    <recommendedName>
        <fullName evidence="1">ADP-ribosyl cyclase/cyclic ADP-ribose hydrolase</fullName>
        <ecNumber evidence="1">3.2.2.6</ecNumber>
    </recommendedName>
</protein>
<evidence type="ECO:0000256" key="2">
    <source>
        <dbReference type="ARBA" id="ARBA00022614"/>
    </source>
</evidence>
<gene>
    <name evidence="9" type="primary">A02p043450.1_BraROA</name>
    <name evidence="9" type="ORF">IGI04_007699</name>
</gene>
<dbReference type="EMBL" id="JADBGQ010000002">
    <property type="protein sequence ID" value="KAG5411380.1"/>
    <property type="molecule type" value="Genomic_DNA"/>
</dbReference>
<keyword evidence="4" id="KW-0378">Hydrolase</keyword>
<comment type="caution">
    <text evidence="9">The sequence shown here is derived from an EMBL/GenBank/DDBJ whole genome shotgun (WGS) entry which is preliminary data.</text>
</comment>
<proteinExistence type="predicted"/>
<dbReference type="InterPro" id="IPR044974">
    <property type="entry name" value="Disease_R_plants"/>
</dbReference>
<dbReference type="SUPFAM" id="SSF52200">
    <property type="entry name" value="Toll/Interleukin receptor TIR domain"/>
    <property type="match status" value="1"/>
</dbReference>
<sequence>MLLHSSEDQSPSFPSNYFAPLSVLTVSVSMALSLSSSSSSSRTCTYDVFPSFSGEDVRITFLSHFLKELDKRLIIAFKDNETQSSLSLGPELKQAIRDSRIAVVIFSNKYASSSWCLNELLEIVKCREECGQMVIPVFYRLDPSHVRKQTGDFGNIFEETCKNKTEEVIIQWRRALTDVANTLGYHSVNWDSEAKMIEEIVSDVSDKLLLTPSEDSENFVGIEDHIAEMSVLLQLESEEVRMVGIWGCSGIGKTTIARVLFNRLSRHFQGRIFIDRAFLSKSMDIYSQANPYDYNLKLHLQSEFLSKILGKKDIEISQLGELAGRLKHHKVLVFIDDLNDQVVLDSLVGQTQWFGSGSRIIVVTNDKHFLRAHGIEHIYEVCLPSEDVAREILCRSAFREKSPPEGFEELVYEITRLVGSPLGLTVLGSSLRGRDNEYWMDSLSMLQTGKNGEIEKISRISYDGLSSEEDKTIFRYTACYFNGGKVAYMKLLLADSGLSVNVGLENLADKSLIHVREGRVEMHGLLKKMGKKVVRLEKPENREFLEDSQDIFDVLTKGIGTEKVLSISLNISTIEELHVHENAFKRMRNLRFLEVLGSDESGTMKLRIPKSFDYSKLKLLRWRDYPMRCLPSKFRPENLVELKMQNSKLEKLWEGVVALPYLKEMDLRYSHDLMQMPDLSKATNLEILNLSQCYSLVKLPSSIPHPNKLRKLNMRDCRNVETIPIGISLKSLEKLDLDGCSRLRTLPQISTNIVHLCLSETAIEEFPSDLHLENLRFEKLSYLSMQNLKSKKLWEKVQPLIFLTGIMSPSMRQLYLSDIPSLVELPSSFQNLHQLEKLKIENCVNLETLPTGINLQSLEELDLSGCSKLRTFPDISTNIQTLNLNETEIEEVPCWIEKFSRLEVLYMNDCINLETLPTGINLQTLSFLYLNGCSRLRTFPGISTNIVCLYLSETAIEEVPWWIEKFSRLRVLYMNGCINLETVLDLDHRYLDILNLSGCSKLRTFPNISTNIRRLNLSETGIEEVPCWIGKFFFCLLKLKMSGCSKLRTFPNISTNIVRLNLNETAIEEVPCWIEKFSKLEILKMKGCINLETLPTGINLQSLRELNLSGCSRLRTFPDISTNIQWLYLSETAIEEVPCWIEKFTRLEELEMNGCNKLKSVSLNISKLGDPYLVDFSDCKVMTGGSWSFSGGCTTFANFTNCLNLDQEALFRQNTHLGCRLCLSGEEVPSYFTHRTTVTSSSSSLTVRLLPSSLSNPFLRFRACIVLNEDNSAWVTSFGFKGRFWNSFDSFGQAQYFQKPKKISSMKKSVKGSYLLILECSIQAEMNYTHVDLQLDFAYCEYKVKEWGIRLCSSADNQLGYPNTLPHVFQTGEGNTLNEAGQGKKSGGEDEVTESSSKRMRVRTQHNFVKKKLGIRRQELTKKKKGDRKTNAVSFCYELLFSLLILFQ</sequence>
<dbReference type="PANTHER" id="PTHR11017:SF538">
    <property type="entry name" value="ADP-RIBOSYL CYCLASE_CYCLIC ADP-RIBOSE HYDROLASE"/>
    <property type="match status" value="1"/>
</dbReference>
<evidence type="ECO:0000259" key="8">
    <source>
        <dbReference type="PROSITE" id="PS50104"/>
    </source>
</evidence>
<dbReference type="SUPFAM" id="SSF52058">
    <property type="entry name" value="L domain-like"/>
    <property type="match status" value="2"/>
</dbReference>
<dbReference type="Pfam" id="PF00931">
    <property type="entry name" value="NB-ARC"/>
    <property type="match status" value="1"/>
</dbReference>
<dbReference type="InterPro" id="IPR035897">
    <property type="entry name" value="Toll_tir_struct_dom_sf"/>
</dbReference>
<feature type="domain" description="TIR" evidence="8">
    <location>
        <begin position="44"/>
        <end position="208"/>
    </location>
</feature>
<dbReference type="SMART" id="SM00255">
    <property type="entry name" value="TIR"/>
    <property type="match status" value="1"/>
</dbReference>
<dbReference type="InterPro" id="IPR042197">
    <property type="entry name" value="Apaf_helical"/>
</dbReference>
<dbReference type="EC" id="3.2.2.6" evidence="1"/>
<evidence type="ECO:0000256" key="3">
    <source>
        <dbReference type="ARBA" id="ARBA00022737"/>
    </source>
</evidence>
<feature type="region of interest" description="Disordered" evidence="7">
    <location>
        <begin position="1373"/>
        <end position="1397"/>
    </location>
</feature>
<dbReference type="PRINTS" id="PR00364">
    <property type="entry name" value="DISEASERSIST"/>
</dbReference>
<dbReference type="InterPro" id="IPR045344">
    <property type="entry name" value="C-JID"/>
</dbReference>
<evidence type="ECO:0000313" key="9">
    <source>
        <dbReference type="EMBL" id="KAG5411380.1"/>
    </source>
</evidence>
<evidence type="ECO:0000256" key="6">
    <source>
        <dbReference type="ARBA" id="ARBA00047304"/>
    </source>
</evidence>
<evidence type="ECO:0000256" key="7">
    <source>
        <dbReference type="SAM" id="MobiDB-lite"/>
    </source>
</evidence>
<accession>A0ABQ7NKF6</accession>
<keyword evidence="10" id="KW-1185">Reference proteome</keyword>
<name>A0ABQ7NKF6_BRACM</name>
<evidence type="ECO:0000256" key="1">
    <source>
        <dbReference type="ARBA" id="ARBA00011982"/>
    </source>
</evidence>
<dbReference type="Gene3D" id="3.80.10.10">
    <property type="entry name" value="Ribonuclease Inhibitor"/>
    <property type="match status" value="3"/>
</dbReference>
<keyword evidence="5" id="KW-0520">NAD</keyword>
<reference evidence="9 10" key="1">
    <citation type="submission" date="2021-03" db="EMBL/GenBank/DDBJ databases">
        <authorList>
            <person name="King G.J."/>
            <person name="Bancroft I."/>
            <person name="Baten A."/>
            <person name="Bloomfield J."/>
            <person name="Borpatragohain P."/>
            <person name="He Z."/>
            <person name="Irish N."/>
            <person name="Irwin J."/>
            <person name="Liu K."/>
            <person name="Mauleon R.P."/>
            <person name="Moore J."/>
            <person name="Morris R."/>
            <person name="Ostergaard L."/>
            <person name="Wang B."/>
            <person name="Wells R."/>
        </authorList>
    </citation>
    <scope>NUCLEOTIDE SEQUENCE [LARGE SCALE GENOMIC DNA]</scope>
    <source>
        <strain evidence="9">R-o-18</strain>
        <tissue evidence="9">Leaf</tissue>
    </source>
</reference>
<dbReference type="Pfam" id="PF20160">
    <property type="entry name" value="C-JID"/>
    <property type="match status" value="1"/>
</dbReference>
<dbReference type="SUPFAM" id="SSF52540">
    <property type="entry name" value="P-loop containing nucleoside triphosphate hydrolases"/>
    <property type="match status" value="1"/>
</dbReference>
<dbReference type="InterPro" id="IPR000157">
    <property type="entry name" value="TIR_dom"/>
</dbReference>
<keyword evidence="3" id="KW-0677">Repeat</keyword>
<keyword evidence="2" id="KW-0433">Leucine-rich repeat</keyword>
<evidence type="ECO:0000313" key="10">
    <source>
        <dbReference type="Proteomes" id="UP000823674"/>
    </source>
</evidence>
<dbReference type="InterPro" id="IPR058192">
    <property type="entry name" value="WHD_ROQ1-like"/>
</dbReference>
<evidence type="ECO:0000256" key="5">
    <source>
        <dbReference type="ARBA" id="ARBA00023027"/>
    </source>
</evidence>
<evidence type="ECO:0000256" key="4">
    <source>
        <dbReference type="ARBA" id="ARBA00022801"/>
    </source>
</evidence>
<dbReference type="Gene3D" id="3.40.50.10140">
    <property type="entry name" value="Toll/interleukin-1 receptor homology (TIR) domain"/>
    <property type="match status" value="1"/>
</dbReference>